<organism evidence="1 2">
    <name type="scientific">Trichinella pseudospiralis</name>
    <name type="common">Parasitic roundworm</name>
    <dbReference type="NCBI Taxonomy" id="6337"/>
    <lineage>
        <taxon>Eukaryota</taxon>
        <taxon>Metazoa</taxon>
        <taxon>Ecdysozoa</taxon>
        <taxon>Nematoda</taxon>
        <taxon>Enoplea</taxon>
        <taxon>Dorylaimia</taxon>
        <taxon>Trichinellida</taxon>
        <taxon>Trichinellidae</taxon>
        <taxon>Trichinella</taxon>
    </lineage>
</organism>
<keyword evidence="2" id="KW-1185">Reference proteome</keyword>
<gene>
    <name evidence="1" type="ORF">T4D_12318</name>
</gene>
<comment type="caution">
    <text evidence="1">The sequence shown here is derived from an EMBL/GenBank/DDBJ whole genome shotgun (WGS) entry which is preliminary data.</text>
</comment>
<accession>A0A0V1FAM4</accession>
<sequence length="64" mass="7301">MLKLKSCPPPENCPRVHTSIQISAFVDNDPQKLFKLNNADKTSCHKDTKMQHNLKKFGNFAICK</sequence>
<dbReference type="Proteomes" id="UP000054995">
    <property type="component" value="Unassembled WGS sequence"/>
</dbReference>
<dbReference type="AlphaFoldDB" id="A0A0V1FAM4"/>
<name>A0A0V1FAM4_TRIPS</name>
<evidence type="ECO:0000313" key="1">
    <source>
        <dbReference type="EMBL" id="KRY82885.1"/>
    </source>
</evidence>
<reference evidence="1 2" key="1">
    <citation type="submission" date="2015-01" db="EMBL/GenBank/DDBJ databases">
        <title>Evolution of Trichinella species and genotypes.</title>
        <authorList>
            <person name="Korhonen P.K."/>
            <person name="Edoardo P."/>
            <person name="Giuseppe L.R."/>
            <person name="Gasser R.B."/>
        </authorList>
    </citation>
    <scope>NUCLEOTIDE SEQUENCE [LARGE SCALE GENOMIC DNA]</scope>
    <source>
        <strain evidence="1">ISS470</strain>
    </source>
</reference>
<protein>
    <submittedName>
        <fullName evidence="1">Uncharacterized protein</fullName>
    </submittedName>
</protein>
<evidence type="ECO:0000313" key="2">
    <source>
        <dbReference type="Proteomes" id="UP000054995"/>
    </source>
</evidence>
<dbReference type="EMBL" id="JYDT01000158">
    <property type="protein sequence ID" value="KRY82885.1"/>
    <property type="molecule type" value="Genomic_DNA"/>
</dbReference>
<proteinExistence type="predicted"/>